<dbReference type="SMART" id="SM00347">
    <property type="entry name" value="HTH_MARR"/>
    <property type="match status" value="1"/>
</dbReference>
<organism evidence="2 3">
    <name type="scientific">Achromobacter spanius</name>
    <dbReference type="NCBI Taxonomy" id="217203"/>
    <lineage>
        <taxon>Bacteria</taxon>
        <taxon>Pseudomonadati</taxon>
        <taxon>Pseudomonadota</taxon>
        <taxon>Betaproteobacteria</taxon>
        <taxon>Burkholderiales</taxon>
        <taxon>Alcaligenaceae</taxon>
        <taxon>Achromobacter</taxon>
    </lineage>
</organism>
<dbReference type="InterPro" id="IPR036388">
    <property type="entry name" value="WH-like_DNA-bd_sf"/>
</dbReference>
<dbReference type="PANTHER" id="PTHR33164:SF43">
    <property type="entry name" value="HTH-TYPE TRANSCRIPTIONAL REPRESSOR YETL"/>
    <property type="match status" value="1"/>
</dbReference>
<dbReference type="SUPFAM" id="SSF46785">
    <property type="entry name" value="Winged helix' DNA-binding domain"/>
    <property type="match status" value="1"/>
</dbReference>
<dbReference type="PANTHER" id="PTHR33164">
    <property type="entry name" value="TRANSCRIPTIONAL REGULATOR, MARR FAMILY"/>
    <property type="match status" value="1"/>
</dbReference>
<dbReference type="Proteomes" id="UP001161094">
    <property type="component" value="Unassembled WGS sequence"/>
</dbReference>
<dbReference type="GO" id="GO:0006950">
    <property type="term" value="P:response to stress"/>
    <property type="evidence" value="ECO:0007669"/>
    <property type="project" value="TreeGrafter"/>
</dbReference>
<dbReference type="RefSeq" id="WP_279993975.1">
    <property type="nucleotide sequence ID" value="NZ_JAOCDZ010000002.1"/>
</dbReference>
<name>A0AA42LHF4_9BURK</name>
<protein>
    <submittedName>
        <fullName evidence="2">MarR family transcriptional regulator</fullName>
    </submittedName>
</protein>
<accession>A0AA42LHF4</accession>
<dbReference type="GO" id="GO:0003700">
    <property type="term" value="F:DNA-binding transcription factor activity"/>
    <property type="evidence" value="ECO:0007669"/>
    <property type="project" value="InterPro"/>
</dbReference>
<dbReference type="InterPro" id="IPR039422">
    <property type="entry name" value="MarR/SlyA-like"/>
</dbReference>
<gene>
    <name evidence="2" type="ORF">N5D93_03975</name>
</gene>
<dbReference type="AlphaFoldDB" id="A0AA42LHF4"/>
<evidence type="ECO:0000313" key="3">
    <source>
        <dbReference type="Proteomes" id="UP001161094"/>
    </source>
</evidence>
<proteinExistence type="predicted"/>
<feature type="domain" description="HTH marR-type" evidence="1">
    <location>
        <begin position="14"/>
        <end position="146"/>
    </location>
</feature>
<comment type="caution">
    <text evidence="2">The sequence shown here is derived from an EMBL/GenBank/DDBJ whole genome shotgun (WGS) entry which is preliminary data.</text>
</comment>
<dbReference type="PROSITE" id="PS50995">
    <property type="entry name" value="HTH_MARR_2"/>
    <property type="match status" value="1"/>
</dbReference>
<reference evidence="2" key="1">
    <citation type="submission" date="2022-09" db="EMBL/GenBank/DDBJ databases">
        <title>Intensive care unit water sources are persistently colonized with multi-drug resistant bacteria and are the site of extensive horizontal gene transfer of antibiotic resistance genes.</title>
        <authorList>
            <person name="Diorio-Toth L."/>
        </authorList>
    </citation>
    <scope>NUCLEOTIDE SEQUENCE</scope>
    <source>
        <strain evidence="2">GD03843</strain>
    </source>
</reference>
<sequence length="155" mass="17124">MASATPSVLDRFYTGELGFMVTSVRNGIHDALARELAPFELTMPQYVVLNCLARGWGRTPSDFCRVLAYDSGAMTRLLDRIVAKGFIRRVENEADRRSHLIELTELGQAALPQAFAATDVVMRRLLAGFSEADAQTLHLLLSRLLANAQNGQKTD</sequence>
<dbReference type="PRINTS" id="PR00598">
    <property type="entry name" value="HTHMARR"/>
</dbReference>
<dbReference type="Gene3D" id="1.10.10.10">
    <property type="entry name" value="Winged helix-like DNA-binding domain superfamily/Winged helix DNA-binding domain"/>
    <property type="match status" value="1"/>
</dbReference>
<dbReference type="InterPro" id="IPR000835">
    <property type="entry name" value="HTH_MarR-typ"/>
</dbReference>
<dbReference type="InterPro" id="IPR036390">
    <property type="entry name" value="WH_DNA-bd_sf"/>
</dbReference>
<dbReference type="Pfam" id="PF12802">
    <property type="entry name" value="MarR_2"/>
    <property type="match status" value="1"/>
</dbReference>
<evidence type="ECO:0000313" key="2">
    <source>
        <dbReference type="EMBL" id="MDH0734953.1"/>
    </source>
</evidence>
<dbReference type="EMBL" id="JAOCDZ010000002">
    <property type="protein sequence ID" value="MDH0734953.1"/>
    <property type="molecule type" value="Genomic_DNA"/>
</dbReference>
<evidence type="ECO:0000259" key="1">
    <source>
        <dbReference type="PROSITE" id="PS50995"/>
    </source>
</evidence>